<dbReference type="PANTHER" id="PTHR47927">
    <property type="entry name" value="PUTATIVE-RELATED"/>
    <property type="match status" value="1"/>
</dbReference>
<protein>
    <submittedName>
        <fullName evidence="1">Uncharacterized protein</fullName>
    </submittedName>
</protein>
<gene>
    <name evidence="1" type="ORF">IFM89_025408</name>
</gene>
<dbReference type="PANTHER" id="PTHR47927:SF2">
    <property type="entry name" value="PHOSPHOGLYCERATE MUTASE FAMILY PROTEIN"/>
    <property type="match status" value="1"/>
</dbReference>
<evidence type="ECO:0000313" key="1">
    <source>
        <dbReference type="EMBL" id="KAF9593783.1"/>
    </source>
</evidence>
<organism evidence="1 2">
    <name type="scientific">Coptis chinensis</name>
    <dbReference type="NCBI Taxonomy" id="261450"/>
    <lineage>
        <taxon>Eukaryota</taxon>
        <taxon>Viridiplantae</taxon>
        <taxon>Streptophyta</taxon>
        <taxon>Embryophyta</taxon>
        <taxon>Tracheophyta</taxon>
        <taxon>Spermatophyta</taxon>
        <taxon>Magnoliopsida</taxon>
        <taxon>Ranunculales</taxon>
        <taxon>Ranunculaceae</taxon>
        <taxon>Coptidoideae</taxon>
        <taxon>Coptis</taxon>
    </lineage>
</organism>
<comment type="caution">
    <text evidence="1">The sequence shown here is derived from an EMBL/GenBank/DDBJ whole genome shotgun (WGS) entry which is preliminary data.</text>
</comment>
<proteinExistence type="predicted"/>
<evidence type="ECO:0000313" key="2">
    <source>
        <dbReference type="Proteomes" id="UP000631114"/>
    </source>
</evidence>
<accession>A0A835LFN7</accession>
<dbReference type="EMBL" id="JADFTS010000008">
    <property type="protein sequence ID" value="KAF9593783.1"/>
    <property type="molecule type" value="Genomic_DNA"/>
</dbReference>
<keyword evidence="2" id="KW-1185">Reference proteome</keyword>
<dbReference type="Proteomes" id="UP000631114">
    <property type="component" value="Unassembled WGS sequence"/>
</dbReference>
<dbReference type="AlphaFoldDB" id="A0A835LFN7"/>
<reference evidence="1 2" key="1">
    <citation type="submission" date="2020-10" db="EMBL/GenBank/DDBJ databases">
        <title>The Coptis chinensis genome and diversification of protoberbering-type alkaloids.</title>
        <authorList>
            <person name="Wang B."/>
            <person name="Shu S."/>
            <person name="Song C."/>
            <person name="Liu Y."/>
        </authorList>
    </citation>
    <scope>NUCLEOTIDE SEQUENCE [LARGE SCALE GENOMIC DNA]</scope>
    <source>
        <strain evidence="1">HL-2020</strain>
        <tissue evidence="1">Leaf</tissue>
    </source>
</reference>
<name>A0A835LFN7_9MAGN</name>
<sequence>MTEMGQILYHMEIRFPRPGKAWTRKNSVKARFCFVTTTGITRRLKSFVVKPTHDHLHEVNVGRSSSICSSSIGIFTHAVPIKCLVTGLLGFIQ</sequence>